<protein>
    <submittedName>
        <fullName evidence="3">Uncharacterized protein</fullName>
    </submittedName>
</protein>
<dbReference type="SUPFAM" id="SSF69304">
    <property type="entry name" value="Tricorn protease N-terminal domain"/>
    <property type="match status" value="1"/>
</dbReference>
<organism evidence="3 4">
    <name type="scientific">Candidatus Nomurabacteria bacterium RIFOXYA1_FULL_35_17</name>
    <dbReference type="NCBI Taxonomy" id="1801798"/>
    <lineage>
        <taxon>Bacteria</taxon>
        <taxon>Candidatus Nomuraibacteriota</taxon>
    </lineage>
</organism>
<evidence type="ECO:0000313" key="4">
    <source>
        <dbReference type="Proteomes" id="UP000179274"/>
    </source>
</evidence>
<name>A0A1F6YHF4_9BACT</name>
<evidence type="ECO:0000313" key="3">
    <source>
        <dbReference type="EMBL" id="OGJ05796.1"/>
    </source>
</evidence>
<keyword evidence="2" id="KW-1133">Transmembrane helix</keyword>
<keyword evidence="2" id="KW-0812">Transmembrane</keyword>
<dbReference type="EMBL" id="MFVW01000031">
    <property type="protein sequence ID" value="OGJ05796.1"/>
    <property type="molecule type" value="Genomic_DNA"/>
</dbReference>
<dbReference type="Gene3D" id="2.120.10.30">
    <property type="entry name" value="TolB, C-terminal domain"/>
    <property type="match status" value="1"/>
</dbReference>
<dbReference type="InterPro" id="IPR011042">
    <property type="entry name" value="6-blade_b-propeller_TolB-like"/>
</dbReference>
<reference evidence="3 4" key="1">
    <citation type="journal article" date="2016" name="Nat. Commun.">
        <title>Thousands of microbial genomes shed light on interconnected biogeochemical processes in an aquifer system.</title>
        <authorList>
            <person name="Anantharaman K."/>
            <person name="Brown C.T."/>
            <person name="Hug L.A."/>
            <person name="Sharon I."/>
            <person name="Castelle C.J."/>
            <person name="Probst A.J."/>
            <person name="Thomas B.C."/>
            <person name="Singh A."/>
            <person name="Wilkins M.J."/>
            <person name="Karaoz U."/>
            <person name="Brodie E.L."/>
            <person name="Williams K.H."/>
            <person name="Hubbard S.S."/>
            <person name="Banfield J.F."/>
        </authorList>
    </citation>
    <scope>NUCLEOTIDE SEQUENCE [LARGE SCALE GENOMIC DNA]</scope>
</reference>
<comment type="caution">
    <text evidence="3">The sequence shown here is derived from an EMBL/GenBank/DDBJ whole genome shotgun (WGS) entry which is preliminary data.</text>
</comment>
<sequence>MSKRNFILLIIILIIITISIFGFLYFQKGTTLPADDGTDTNFFSEFNPFGSNKPTATTPTTPVDVSGYQPTNVDTQQLQLMKVSSMGIAGFVIFTKERLKDVVIPEQTIPTSEEVGTPTSSKKSVGAKKPTPPATEFMPALRYVEKTTGNIYQTFIDKIEERKFTTTLIPKVYDAYFGNRGGSVVMRYLKGNERTIETFLGTMPKELLGGDSGGNTEIKGSFLPDNIKDISISPDGSKMFYLFNSGDNMIGTILNFSTNKKVQIFDSPFTEWISQWPNSGTTGTIALSTKPSANVPGYMYKMSETGKNLTKILGDINGLTTQTSPNGKLVLYSDNNLFLNVYDTNTMNSSILGIRTLPEKCVWGKLGDSIYCAVPKSIEAGDYPDTWYQGEVSFSDQFWKIDIKTGNATILIDPLAVEKGEEVDGTKLTLDSGENYLFFVNKKDNFLWKLNLK</sequence>
<feature type="transmembrane region" description="Helical" evidence="2">
    <location>
        <begin position="7"/>
        <end position="26"/>
    </location>
</feature>
<accession>A0A1F6YHF4</accession>
<gene>
    <name evidence="3" type="ORF">A2192_00375</name>
</gene>
<dbReference type="Proteomes" id="UP000179274">
    <property type="component" value="Unassembled WGS sequence"/>
</dbReference>
<evidence type="ECO:0000256" key="2">
    <source>
        <dbReference type="SAM" id="Phobius"/>
    </source>
</evidence>
<feature type="region of interest" description="Disordered" evidence="1">
    <location>
        <begin position="110"/>
        <end position="132"/>
    </location>
</feature>
<dbReference type="AlphaFoldDB" id="A0A1F6YHF4"/>
<evidence type="ECO:0000256" key="1">
    <source>
        <dbReference type="SAM" id="MobiDB-lite"/>
    </source>
</evidence>
<keyword evidence="2" id="KW-0472">Membrane</keyword>
<proteinExistence type="predicted"/>